<dbReference type="PROSITE" id="PS00217">
    <property type="entry name" value="SUGAR_TRANSPORT_2"/>
    <property type="match status" value="1"/>
</dbReference>
<reference evidence="12 13" key="3">
    <citation type="journal article" date="2010" name="BMC Genomics">
        <title>Transcriptome sequencing and comparative analysis of cucumber flowers with different sex types.</title>
        <authorList>
            <person name="Guo S."/>
            <person name="Zheng Y."/>
            <person name="Joung J.G."/>
            <person name="Liu S."/>
            <person name="Zhang Z."/>
            <person name="Crasta O.R."/>
            <person name="Sobral B.W."/>
            <person name="Xu Y."/>
            <person name="Huang S."/>
            <person name="Fei Z."/>
        </authorList>
    </citation>
    <scope>NUCLEOTIDE SEQUENCE [LARGE SCALE GENOMIC DNA]</scope>
    <source>
        <strain evidence="13">cv. 9930</strain>
    </source>
</reference>
<dbReference type="Gene3D" id="1.20.1250.20">
    <property type="entry name" value="MFS general substrate transporter like domains"/>
    <property type="match status" value="1"/>
</dbReference>
<evidence type="ECO:0000313" key="12">
    <source>
        <dbReference type="EMBL" id="KGN44327.1"/>
    </source>
</evidence>
<dbReference type="Proteomes" id="UP000029981">
    <property type="component" value="Chromosome 7"/>
</dbReference>
<evidence type="ECO:0000256" key="6">
    <source>
        <dbReference type="ARBA" id="ARBA00022847"/>
    </source>
</evidence>
<dbReference type="eggNOG" id="KOG0254">
    <property type="taxonomic scope" value="Eukaryota"/>
</dbReference>
<feature type="transmembrane region" description="Helical" evidence="10">
    <location>
        <begin position="156"/>
        <end position="177"/>
    </location>
</feature>
<dbReference type="Gramene" id="KGN44327">
    <property type="protein sequence ID" value="KGN44327"/>
    <property type="gene ID" value="Csa_7G253820"/>
</dbReference>
<dbReference type="InterPro" id="IPR005828">
    <property type="entry name" value="MFS_sugar_transport-like"/>
</dbReference>
<evidence type="ECO:0000256" key="2">
    <source>
        <dbReference type="ARBA" id="ARBA00010992"/>
    </source>
</evidence>
<dbReference type="PANTHER" id="PTHR48020:SF49">
    <property type="entry name" value="SUGAR TRANSPORTER"/>
    <property type="match status" value="1"/>
</dbReference>
<dbReference type="OMA" id="SYFPTAW"/>
<comment type="similarity">
    <text evidence="2 9">Belongs to the major facilitator superfamily. Sugar transporter (TC 2.A.1.1) family.</text>
</comment>
<keyword evidence="3 9" id="KW-0813">Transport</keyword>
<keyword evidence="7 10" id="KW-1133">Transmembrane helix</keyword>
<dbReference type="GO" id="GO:0016020">
    <property type="term" value="C:membrane"/>
    <property type="evidence" value="ECO:0007669"/>
    <property type="project" value="UniProtKB-SubCell"/>
</dbReference>
<dbReference type="InterPro" id="IPR050814">
    <property type="entry name" value="Myo-inositol_Transporter"/>
</dbReference>
<dbReference type="EMBL" id="CM002928">
    <property type="protein sequence ID" value="KGN44327.1"/>
    <property type="molecule type" value="Genomic_DNA"/>
</dbReference>
<evidence type="ECO:0000313" key="13">
    <source>
        <dbReference type="Proteomes" id="UP000029981"/>
    </source>
</evidence>
<feature type="transmembrane region" description="Helical" evidence="10">
    <location>
        <begin position="68"/>
        <end position="90"/>
    </location>
</feature>
<dbReference type="Pfam" id="PF00083">
    <property type="entry name" value="Sugar_tr"/>
    <property type="match status" value="1"/>
</dbReference>
<evidence type="ECO:0000256" key="9">
    <source>
        <dbReference type="RuleBase" id="RU003346"/>
    </source>
</evidence>
<keyword evidence="5 10" id="KW-0812">Transmembrane</keyword>
<keyword evidence="13" id="KW-1185">Reference proteome</keyword>
<dbReference type="SUPFAM" id="SSF103473">
    <property type="entry name" value="MFS general substrate transporter"/>
    <property type="match status" value="1"/>
</dbReference>
<feature type="transmembrane region" description="Helical" evidence="10">
    <location>
        <begin position="392"/>
        <end position="419"/>
    </location>
</feature>
<dbReference type="InterPro" id="IPR036259">
    <property type="entry name" value="MFS_trans_sf"/>
</dbReference>
<evidence type="ECO:0000256" key="3">
    <source>
        <dbReference type="ARBA" id="ARBA00022448"/>
    </source>
</evidence>
<organism evidence="12 13">
    <name type="scientific">Cucumis sativus</name>
    <name type="common">Cucumber</name>
    <dbReference type="NCBI Taxonomy" id="3659"/>
    <lineage>
        <taxon>Eukaryota</taxon>
        <taxon>Viridiplantae</taxon>
        <taxon>Streptophyta</taxon>
        <taxon>Embryophyta</taxon>
        <taxon>Tracheophyta</taxon>
        <taxon>Spermatophyta</taxon>
        <taxon>Magnoliopsida</taxon>
        <taxon>eudicotyledons</taxon>
        <taxon>Gunneridae</taxon>
        <taxon>Pentapetalae</taxon>
        <taxon>rosids</taxon>
        <taxon>fabids</taxon>
        <taxon>Cucurbitales</taxon>
        <taxon>Cucurbitaceae</taxon>
        <taxon>Benincaseae</taxon>
        <taxon>Cucumis</taxon>
    </lineage>
</organism>
<dbReference type="InterPro" id="IPR005829">
    <property type="entry name" value="Sugar_transporter_CS"/>
</dbReference>
<dbReference type="FunFam" id="1.20.1250.20:FF:000025">
    <property type="entry name" value="probable polyol transporter 4"/>
    <property type="match status" value="1"/>
</dbReference>
<feature type="transmembrane region" description="Helical" evidence="10">
    <location>
        <begin position="189"/>
        <end position="208"/>
    </location>
</feature>
<reference evidence="12 13" key="4">
    <citation type="journal article" date="2011" name="BMC Genomics">
        <title>RNA-Seq improves annotation of protein-coding genes in the cucumber genome.</title>
        <authorList>
            <person name="Li Z."/>
            <person name="Zhang Z."/>
            <person name="Yan P."/>
            <person name="Huang S."/>
            <person name="Fei Z."/>
            <person name="Lin K."/>
        </authorList>
    </citation>
    <scope>NUCLEOTIDE SEQUENCE [LARGE SCALE GENOMIC DNA]</scope>
    <source>
        <strain evidence="13">cv. 9930</strain>
    </source>
</reference>
<feature type="transmembrane region" description="Helical" evidence="10">
    <location>
        <begin position="360"/>
        <end position="380"/>
    </location>
</feature>
<feature type="transmembrane region" description="Helical" evidence="10">
    <location>
        <begin position="27"/>
        <end position="56"/>
    </location>
</feature>
<evidence type="ECO:0000256" key="7">
    <source>
        <dbReference type="ARBA" id="ARBA00022989"/>
    </source>
</evidence>
<dbReference type="InterPro" id="IPR020846">
    <property type="entry name" value="MFS_dom"/>
</dbReference>
<name>A0A0A0K7M2_CUCSA</name>
<dbReference type="InterPro" id="IPR003663">
    <property type="entry name" value="Sugar/inositol_transpt"/>
</dbReference>
<feature type="transmembrane region" description="Helical" evidence="10">
    <location>
        <begin position="96"/>
        <end position="115"/>
    </location>
</feature>
<dbReference type="PRINTS" id="PR00171">
    <property type="entry name" value="SUGRTRNSPORT"/>
</dbReference>
<keyword evidence="8 10" id="KW-0472">Membrane</keyword>
<evidence type="ECO:0000256" key="4">
    <source>
        <dbReference type="ARBA" id="ARBA00022597"/>
    </source>
</evidence>
<evidence type="ECO:0000256" key="5">
    <source>
        <dbReference type="ARBA" id="ARBA00022692"/>
    </source>
</evidence>
<dbReference type="KEGG" id="csv:101218635"/>
<evidence type="ECO:0000256" key="1">
    <source>
        <dbReference type="ARBA" id="ARBA00004141"/>
    </source>
</evidence>
<keyword evidence="4" id="KW-0762">Sugar transport</keyword>
<feature type="domain" description="Major facilitator superfamily (MFS) profile" evidence="11">
    <location>
        <begin position="32"/>
        <end position="486"/>
    </location>
</feature>
<feature type="transmembrane region" description="Helical" evidence="10">
    <location>
        <begin position="431"/>
        <end position="454"/>
    </location>
</feature>
<feature type="transmembrane region" description="Helical" evidence="10">
    <location>
        <begin position="332"/>
        <end position="353"/>
    </location>
</feature>
<dbReference type="PANTHER" id="PTHR48020">
    <property type="entry name" value="PROTON MYO-INOSITOL COTRANSPORTER"/>
    <property type="match status" value="1"/>
</dbReference>
<dbReference type="NCBIfam" id="TIGR00879">
    <property type="entry name" value="SP"/>
    <property type="match status" value="1"/>
</dbReference>
<evidence type="ECO:0000259" key="11">
    <source>
        <dbReference type="PROSITE" id="PS50850"/>
    </source>
</evidence>
<sequence>MADRQHETSSISYHSAPPPTNKPKRNYYAFACSTMASMASVLLGYDIGVMSGAVIFIQKDFQISDVKLEILVGIISLYAIIGTAAAGRISDWIGRRYTMGLAAAFFFVGAILMGLSTNYSFLMFGRFFAGIGIGFASLIAPVYTTEISPAASRGCFTSFPEIFINVGILLGYVSNFAFSKLPTHLSWRFMLGIGAIPSIILAIVVLIMPESPRWLVMKGRISDAKRILDRTSVSIEESQQRLLDIKLAAGIPLNFSGTDHDPNLIPPLSNSTTKGESVWKELFIHPTPPVRHILIAAIGLHFFQQASGNDGVVLYSPRIFEKAGITSSDHKLLATVAVGIVKTAFILVATFFLDRMGRRPCILTSVAGQTVSLATLGFSLTIINNSHEKVKWAIVLCIAMVLSNVSFFSIGLGPMASVYTSEIFPLRLRALGVSVAIMANRITSGVVTMTFLSLYHAVTIGGAFFLFAGISAVSWLFFYVVFPETRGQNLEDVEKLFGNFPWRMKKSKDTTNIEVELRG</sequence>
<dbReference type="AlphaFoldDB" id="A0A0A0K7M2"/>
<gene>
    <name evidence="12" type="ORF">Csa_7G253820</name>
</gene>
<evidence type="ECO:0000256" key="8">
    <source>
        <dbReference type="ARBA" id="ARBA00023136"/>
    </source>
</evidence>
<proteinExistence type="inferred from homology"/>
<dbReference type="PROSITE" id="PS00216">
    <property type="entry name" value="SUGAR_TRANSPORT_1"/>
    <property type="match status" value="1"/>
</dbReference>
<accession>A0A0A0K7M2</accession>
<reference evidence="12 13" key="1">
    <citation type="journal article" date="2009" name="Nat. Genet.">
        <title>The genome of the cucumber, Cucumis sativus L.</title>
        <authorList>
            <person name="Huang S."/>
            <person name="Li R."/>
            <person name="Zhang Z."/>
            <person name="Li L."/>
            <person name="Gu X."/>
            <person name="Fan W."/>
            <person name="Lucas W.J."/>
            <person name="Wang X."/>
            <person name="Xie B."/>
            <person name="Ni P."/>
            <person name="Ren Y."/>
            <person name="Zhu H."/>
            <person name="Li J."/>
            <person name="Lin K."/>
            <person name="Jin W."/>
            <person name="Fei Z."/>
            <person name="Li G."/>
            <person name="Staub J."/>
            <person name="Kilian A."/>
            <person name="van der Vossen E.A."/>
            <person name="Wu Y."/>
            <person name="Guo J."/>
            <person name="He J."/>
            <person name="Jia Z."/>
            <person name="Ren Y."/>
            <person name="Tian G."/>
            <person name="Lu Y."/>
            <person name="Ruan J."/>
            <person name="Qian W."/>
            <person name="Wang M."/>
            <person name="Huang Q."/>
            <person name="Li B."/>
            <person name="Xuan Z."/>
            <person name="Cao J."/>
            <person name="Asan"/>
            <person name="Wu Z."/>
            <person name="Zhang J."/>
            <person name="Cai Q."/>
            <person name="Bai Y."/>
            <person name="Zhao B."/>
            <person name="Han Y."/>
            <person name="Li Y."/>
            <person name="Li X."/>
            <person name="Wang S."/>
            <person name="Shi Q."/>
            <person name="Liu S."/>
            <person name="Cho W.K."/>
            <person name="Kim J.Y."/>
            <person name="Xu Y."/>
            <person name="Heller-Uszynska K."/>
            <person name="Miao H."/>
            <person name="Cheng Z."/>
            <person name="Zhang S."/>
            <person name="Wu J."/>
            <person name="Yang Y."/>
            <person name="Kang H."/>
            <person name="Li M."/>
            <person name="Liang H."/>
            <person name="Ren X."/>
            <person name="Shi Z."/>
            <person name="Wen M."/>
            <person name="Jian M."/>
            <person name="Yang H."/>
            <person name="Zhang G."/>
            <person name="Yang Z."/>
            <person name="Chen R."/>
            <person name="Liu S."/>
            <person name="Li J."/>
            <person name="Ma L."/>
            <person name="Liu H."/>
            <person name="Zhou Y."/>
            <person name="Zhao J."/>
            <person name="Fang X."/>
            <person name="Li G."/>
            <person name="Fang L."/>
            <person name="Li Y."/>
            <person name="Liu D."/>
            <person name="Zheng H."/>
            <person name="Zhang Y."/>
            <person name="Qin N."/>
            <person name="Li Z."/>
            <person name="Yang G."/>
            <person name="Yang S."/>
            <person name="Bolund L."/>
            <person name="Kristiansen K."/>
            <person name="Zheng H."/>
            <person name="Li S."/>
            <person name="Zhang X."/>
            <person name="Yang H."/>
            <person name="Wang J."/>
            <person name="Sun R."/>
            <person name="Zhang B."/>
            <person name="Jiang S."/>
            <person name="Wang J."/>
            <person name="Du Y."/>
            <person name="Li S."/>
        </authorList>
    </citation>
    <scope>NUCLEOTIDE SEQUENCE [LARGE SCALE GENOMIC DNA]</scope>
    <source>
        <strain evidence="13">cv. 9930</strain>
    </source>
</reference>
<protein>
    <recommendedName>
        <fullName evidence="11">Major facilitator superfamily (MFS) profile domain-containing protein</fullName>
    </recommendedName>
</protein>
<feature type="transmembrane region" description="Helical" evidence="10">
    <location>
        <begin position="460"/>
        <end position="482"/>
    </location>
</feature>
<dbReference type="PROSITE" id="PS50850">
    <property type="entry name" value="MFS"/>
    <property type="match status" value="1"/>
</dbReference>
<dbReference type="OrthoDB" id="6339427at2759"/>
<comment type="subcellular location">
    <subcellularLocation>
        <location evidence="1">Membrane</location>
        <topology evidence="1">Multi-pass membrane protein</topology>
    </subcellularLocation>
</comment>
<dbReference type="GO" id="GO:0015293">
    <property type="term" value="F:symporter activity"/>
    <property type="evidence" value="ECO:0007669"/>
    <property type="project" value="UniProtKB-KW"/>
</dbReference>
<feature type="transmembrane region" description="Helical" evidence="10">
    <location>
        <begin position="127"/>
        <end position="144"/>
    </location>
</feature>
<reference evidence="12 13" key="2">
    <citation type="journal article" date="2009" name="PLoS ONE">
        <title>An integrated genetic and cytogenetic map of the cucumber genome.</title>
        <authorList>
            <person name="Ren Y."/>
            <person name="Zhang Z."/>
            <person name="Liu J."/>
            <person name="Staub J.E."/>
            <person name="Han Y."/>
            <person name="Cheng Z."/>
            <person name="Li X."/>
            <person name="Lu J."/>
            <person name="Miao H."/>
            <person name="Kang H."/>
            <person name="Xie B."/>
            <person name="Gu X."/>
            <person name="Wang X."/>
            <person name="Du Y."/>
            <person name="Jin W."/>
            <person name="Huang S."/>
        </authorList>
    </citation>
    <scope>NUCLEOTIDE SEQUENCE [LARGE SCALE GENOMIC DNA]</scope>
    <source>
        <strain evidence="13">cv. 9930</strain>
    </source>
</reference>
<evidence type="ECO:0000256" key="10">
    <source>
        <dbReference type="SAM" id="Phobius"/>
    </source>
</evidence>
<keyword evidence="6" id="KW-0769">Symport</keyword>